<dbReference type="Gene3D" id="1.10.287.1120">
    <property type="entry name" value="Bipartite methylase S protein"/>
    <property type="match status" value="1"/>
</dbReference>
<keyword evidence="3" id="KW-0238">DNA-binding</keyword>
<dbReference type="InterPro" id="IPR000055">
    <property type="entry name" value="Restrct_endonuc_typeI_TRD"/>
</dbReference>
<dbReference type="InterPro" id="IPR052021">
    <property type="entry name" value="Type-I_RS_S_subunit"/>
</dbReference>
<evidence type="ECO:0000313" key="5">
    <source>
        <dbReference type="EMBL" id="MFD1064321.1"/>
    </source>
</evidence>
<dbReference type="PANTHER" id="PTHR30408">
    <property type="entry name" value="TYPE-1 RESTRICTION ENZYME ECOKI SPECIFICITY PROTEIN"/>
    <property type="match status" value="1"/>
</dbReference>
<dbReference type="InterPro" id="IPR044946">
    <property type="entry name" value="Restrct_endonuc_typeI_TRD_sf"/>
</dbReference>
<keyword evidence="6" id="KW-1185">Reference proteome</keyword>
<proteinExistence type="inferred from homology"/>
<name>A0ABW3N9Y4_9FLAO</name>
<comment type="similarity">
    <text evidence="1">Belongs to the type-I restriction system S methylase family.</text>
</comment>
<dbReference type="GO" id="GO:0016787">
    <property type="term" value="F:hydrolase activity"/>
    <property type="evidence" value="ECO:0007669"/>
    <property type="project" value="UniProtKB-KW"/>
</dbReference>
<organism evidence="5 6">
    <name type="scientific">Winogradskyella litorisediminis</name>
    <dbReference type="NCBI Taxonomy" id="1156618"/>
    <lineage>
        <taxon>Bacteria</taxon>
        <taxon>Pseudomonadati</taxon>
        <taxon>Bacteroidota</taxon>
        <taxon>Flavobacteriia</taxon>
        <taxon>Flavobacteriales</taxon>
        <taxon>Flavobacteriaceae</taxon>
        <taxon>Winogradskyella</taxon>
    </lineage>
</organism>
<evidence type="ECO:0000313" key="6">
    <source>
        <dbReference type="Proteomes" id="UP001597013"/>
    </source>
</evidence>
<keyword evidence="5" id="KW-0378">Hydrolase</keyword>
<dbReference type="Proteomes" id="UP001597013">
    <property type="component" value="Unassembled WGS sequence"/>
</dbReference>
<accession>A0ABW3N9Y4</accession>
<evidence type="ECO:0000256" key="2">
    <source>
        <dbReference type="ARBA" id="ARBA00022747"/>
    </source>
</evidence>
<feature type="domain" description="Type I restriction modification DNA specificity" evidence="4">
    <location>
        <begin position="38"/>
        <end position="192"/>
    </location>
</feature>
<dbReference type="PANTHER" id="PTHR30408:SF12">
    <property type="entry name" value="TYPE I RESTRICTION ENZYME MJAVIII SPECIFICITY SUBUNIT"/>
    <property type="match status" value="1"/>
</dbReference>
<comment type="caution">
    <text evidence="5">The sequence shown here is derived from an EMBL/GenBank/DDBJ whole genome shotgun (WGS) entry which is preliminary data.</text>
</comment>
<evidence type="ECO:0000259" key="4">
    <source>
        <dbReference type="Pfam" id="PF01420"/>
    </source>
</evidence>
<protein>
    <submittedName>
        <fullName evidence="5">Restriction endonuclease subunit S</fullName>
        <ecNumber evidence="5">3.1.21.-</ecNumber>
    </submittedName>
</protein>
<keyword evidence="2" id="KW-0680">Restriction system</keyword>
<dbReference type="Pfam" id="PF01420">
    <property type="entry name" value="Methylase_S"/>
    <property type="match status" value="1"/>
</dbReference>
<keyword evidence="5" id="KW-0540">Nuclease</keyword>
<dbReference type="Gene3D" id="3.90.220.20">
    <property type="entry name" value="DNA methylase specificity domains"/>
    <property type="match status" value="2"/>
</dbReference>
<gene>
    <name evidence="5" type="ORF">ACFQ1Q_13785</name>
</gene>
<dbReference type="RefSeq" id="WP_386132711.1">
    <property type="nucleotide sequence ID" value="NZ_JBHTJL010000019.1"/>
</dbReference>
<reference evidence="6" key="1">
    <citation type="journal article" date="2019" name="Int. J. Syst. Evol. Microbiol.">
        <title>The Global Catalogue of Microorganisms (GCM) 10K type strain sequencing project: providing services to taxonomists for standard genome sequencing and annotation.</title>
        <authorList>
            <consortium name="The Broad Institute Genomics Platform"/>
            <consortium name="The Broad Institute Genome Sequencing Center for Infectious Disease"/>
            <person name="Wu L."/>
            <person name="Ma J."/>
        </authorList>
    </citation>
    <scope>NUCLEOTIDE SEQUENCE [LARGE SCALE GENOMIC DNA]</scope>
    <source>
        <strain evidence="6">CCUG 62215</strain>
    </source>
</reference>
<evidence type="ECO:0000256" key="3">
    <source>
        <dbReference type="ARBA" id="ARBA00023125"/>
    </source>
</evidence>
<keyword evidence="5" id="KW-0255">Endonuclease</keyword>
<sequence length="412" mass="47165">MSDNGKHNYGCFLLIEDCIQKKGLIRGPFGGSLKKDFFVQSGYSVYEQRNAIYNDFTKSRYFIDESLFKKLERFKVKKGDLIVSCSGTIGKIAEVPNNFNQGIINQALMIIRINEEKIDKSFFFQIFKSSSFQNRIIKSTQGGAMKNMIGISDFKKIKLLVPEKIEQQKIAQILLQWDEAIETTQSLIKQLKLRKKGLLQKCLSGKKRLAGFNEKWVQRKLSYYLKTSRDKNSNAVYNKNDVLSVSGEFGIVNQIKFQGRSFAGASVLNYGIVNNGDVVYTKSPLKANPYGIIKVNKGKAGIVSTLYAVYKCKETLDGTFIDYYFQLDDNLNRYLRPLVQKGTKNDMKINNEKVLIDPVCFPKLEEQRALSSFFMNIDNEIQTSINYLENLKMQKKGLMQQLLTGQKRLKID</sequence>
<dbReference type="SUPFAM" id="SSF116734">
    <property type="entry name" value="DNA methylase specificity domain"/>
    <property type="match status" value="2"/>
</dbReference>
<dbReference type="EMBL" id="JBHTJL010000019">
    <property type="protein sequence ID" value="MFD1064321.1"/>
    <property type="molecule type" value="Genomic_DNA"/>
</dbReference>
<dbReference type="GO" id="GO:0004519">
    <property type="term" value="F:endonuclease activity"/>
    <property type="evidence" value="ECO:0007669"/>
    <property type="project" value="UniProtKB-KW"/>
</dbReference>
<evidence type="ECO:0000256" key="1">
    <source>
        <dbReference type="ARBA" id="ARBA00010923"/>
    </source>
</evidence>
<dbReference type="EC" id="3.1.21.-" evidence="5"/>